<evidence type="ECO:0000256" key="1">
    <source>
        <dbReference type="ARBA" id="ARBA00007261"/>
    </source>
</evidence>
<dbReference type="SUPFAM" id="SSF63411">
    <property type="entry name" value="LuxS/MPP-like metallohydrolase"/>
    <property type="match status" value="2"/>
</dbReference>
<dbReference type="InterPro" id="IPR050361">
    <property type="entry name" value="MPP/UQCRC_Complex"/>
</dbReference>
<dbReference type="PANTHER" id="PTHR11851">
    <property type="entry name" value="METALLOPROTEASE"/>
    <property type="match status" value="1"/>
</dbReference>
<dbReference type="PANTHER" id="PTHR11851:SF49">
    <property type="entry name" value="MITOCHONDRIAL-PROCESSING PEPTIDASE SUBUNIT ALPHA"/>
    <property type="match status" value="1"/>
</dbReference>
<reference evidence="4" key="2">
    <citation type="journal article" date="2024" name="Antonie Van Leeuwenhoek">
        <title>Roseihalotalea indica gen. nov., sp. nov., a halophilic Bacteroidetes from mesopelagic Southwest Indian Ocean with higher carbohydrate metabolic potential.</title>
        <authorList>
            <person name="Chen B."/>
            <person name="Zhang M."/>
            <person name="Lin D."/>
            <person name="Ye J."/>
            <person name="Tang K."/>
        </authorList>
    </citation>
    <scope>NUCLEOTIDE SEQUENCE</scope>
    <source>
        <strain evidence="4">TK19036</strain>
    </source>
</reference>
<evidence type="ECO:0000259" key="2">
    <source>
        <dbReference type="Pfam" id="PF00675"/>
    </source>
</evidence>
<dbReference type="Pfam" id="PF05193">
    <property type="entry name" value="Peptidase_M16_C"/>
    <property type="match status" value="1"/>
</dbReference>
<protein>
    <submittedName>
        <fullName evidence="4">Pitrilysin family protein</fullName>
    </submittedName>
</protein>
<dbReference type="EMBL" id="CP120682">
    <property type="protein sequence ID" value="WKN39552.1"/>
    <property type="molecule type" value="Genomic_DNA"/>
</dbReference>
<proteinExistence type="inferred from homology"/>
<dbReference type="Gene3D" id="3.30.830.10">
    <property type="entry name" value="Metalloenzyme, LuxS/M16 peptidase-like"/>
    <property type="match status" value="2"/>
</dbReference>
<accession>A0AA49JJC2</accession>
<organism evidence="4">
    <name type="scientific">Roseihalotalea indica</name>
    <dbReference type="NCBI Taxonomy" id="2867963"/>
    <lineage>
        <taxon>Bacteria</taxon>
        <taxon>Pseudomonadati</taxon>
        <taxon>Bacteroidota</taxon>
        <taxon>Cytophagia</taxon>
        <taxon>Cytophagales</taxon>
        <taxon>Catalimonadaceae</taxon>
        <taxon>Roseihalotalea</taxon>
    </lineage>
</organism>
<feature type="domain" description="Peptidase M16 N-terminal" evidence="2">
    <location>
        <begin position="14"/>
        <end position="160"/>
    </location>
</feature>
<comment type="similarity">
    <text evidence="1">Belongs to the peptidase M16 family.</text>
</comment>
<sequence length="411" mass="47321">MTEFDVYTLPNGIRIAHKQATHTKVVHCGFILDIGSRDEQPEQHGLAHFWEHMAFKGTRKRKAYHILNRVDSVGGELNAYTTKEKICFYASVLDRHFENALELLTDITFDSIFPEKQIEKERNVILEEMSMYYDSPEDAIQDDFDTVVFGEHPLGKNILGSDESIRRFHREDFQRFLLENMNTEKLIFSCVGNIPAKKVFRLAEKYLASIPPLQGKGNRLPFTTQPPQQEVKPRILTQAQCVIGRTAYPVQDDRSLPFYMLTNLLGGPSMNTRLSMALREKHGLVYAIDAEYQPYTDTGLFAIYFGTEPGQLKKAINYTMKELKLLREKPLGTMQLHRIKEQMMGQMAMNSENNQSLMLAMGRSLLDHYELESLETLYEKITKITATELQEIAQEMLQEDALSMLSYIPEN</sequence>
<feature type="domain" description="Peptidase M16 C-terminal" evidence="3">
    <location>
        <begin position="168"/>
        <end position="343"/>
    </location>
</feature>
<dbReference type="InterPro" id="IPR011765">
    <property type="entry name" value="Pept_M16_N"/>
</dbReference>
<evidence type="ECO:0000259" key="3">
    <source>
        <dbReference type="Pfam" id="PF05193"/>
    </source>
</evidence>
<evidence type="ECO:0000313" key="4">
    <source>
        <dbReference type="EMBL" id="WKN39552.1"/>
    </source>
</evidence>
<reference evidence="4" key="1">
    <citation type="journal article" date="2023" name="Comput. Struct. Biotechnol. J.">
        <title>Discovery of a novel marine Bacteroidetes with a rich repertoire of carbohydrate-active enzymes.</title>
        <authorList>
            <person name="Chen B."/>
            <person name="Liu G."/>
            <person name="Chen Q."/>
            <person name="Wang H."/>
            <person name="Liu L."/>
            <person name="Tang K."/>
        </authorList>
    </citation>
    <scope>NUCLEOTIDE SEQUENCE</scope>
    <source>
        <strain evidence="4">TK19036</strain>
    </source>
</reference>
<dbReference type="InterPro" id="IPR011249">
    <property type="entry name" value="Metalloenz_LuxS/M16"/>
</dbReference>
<dbReference type="Pfam" id="PF00675">
    <property type="entry name" value="Peptidase_M16"/>
    <property type="match status" value="1"/>
</dbReference>
<dbReference type="InterPro" id="IPR007863">
    <property type="entry name" value="Peptidase_M16_C"/>
</dbReference>
<dbReference type="AlphaFoldDB" id="A0AA49JJC2"/>
<name>A0AA49JJC2_9BACT</name>
<dbReference type="GO" id="GO:0046872">
    <property type="term" value="F:metal ion binding"/>
    <property type="evidence" value="ECO:0007669"/>
    <property type="project" value="InterPro"/>
</dbReference>
<gene>
    <name evidence="4" type="ORF">K4G66_12705</name>
</gene>